<protein>
    <submittedName>
        <fullName evidence="3">Uncharacterized protein</fullName>
    </submittedName>
</protein>
<reference evidence="3 4" key="1">
    <citation type="journal article" date="2021" name="Sci. Rep.">
        <title>The genome of the diatom Chaetoceros tenuissimus carries an ancient integrated fragment of an extant virus.</title>
        <authorList>
            <person name="Hongo Y."/>
            <person name="Kimura K."/>
            <person name="Takaki Y."/>
            <person name="Yoshida Y."/>
            <person name="Baba S."/>
            <person name="Kobayashi G."/>
            <person name="Nagasaki K."/>
            <person name="Hano T."/>
            <person name="Tomaru Y."/>
        </authorList>
    </citation>
    <scope>NUCLEOTIDE SEQUENCE [LARGE SCALE GENOMIC DNA]</scope>
    <source>
        <strain evidence="3 4">NIES-3715</strain>
    </source>
</reference>
<evidence type="ECO:0000256" key="2">
    <source>
        <dbReference type="SAM" id="Phobius"/>
    </source>
</evidence>
<dbReference type="AlphaFoldDB" id="A0AAD3H1X8"/>
<name>A0AAD3H1X8_9STRA</name>
<feature type="transmembrane region" description="Helical" evidence="2">
    <location>
        <begin position="186"/>
        <end position="206"/>
    </location>
</feature>
<feature type="transmembrane region" description="Helical" evidence="2">
    <location>
        <begin position="77"/>
        <end position="98"/>
    </location>
</feature>
<keyword evidence="2" id="KW-0812">Transmembrane</keyword>
<proteinExistence type="predicted"/>
<feature type="transmembrane region" description="Helical" evidence="2">
    <location>
        <begin position="562"/>
        <end position="581"/>
    </location>
</feature>
<dbReference type="EMBL" id="BLLK01000022">
    <property type="protein sequence ID" value="GFH46909.1"/>
    <property type="molecule type" value="Genomic_DNA"/>
</dbReference>
<feature type="transmembrane region" description="Helical" evidence="2">
    <location>
        <begin position="593"/>
        <end position="613"/>
    </location>
</feature>
<organism evidence="3 4">
    <name type="scientific">Chaetoceros tenuissimus</name>
    <dbReference type="NCBI Taxonomy" id="426638"/>
    <lineage>
        <taxon>Eukaryota</taxon>
        <taxon>Sar</taxon>
        <taxon>Stramenopiles</taxon>
        <taxon>Ochrophyta</taxon>
        <taxon>Bacillariophyta</taxon>
        <taxon>Coscinodiscophyceae</taxon>
        <taxon>Chaetocerotophycidae</taxon>
        <taxon>Chaetocerotales</taxon>
        <taxon>Chaetocerotaceae</taxon>
        <taxon>Chaetoceros</taxon>
    </lineage>
</organism>
<evidence type="ECO:0000313" key="4">
    <source>
        <dbReference type="Proteomes" id="UP001054902"/>
    </source>
</evidence>
<gene>
    <name evidence="3" type="ORF">CTEN210_03383</name>
</gene>
<keyword evidence="4" id="KW-1185">Reference proteome</keyword>
<keyword evidence="2" id="KW-0472">Membrane</keyword>
<accession>A0AAD3H1X8</accession>
<feature type="region of interest" description="Disordered" evidence="1">
    <location>
        <begin position="125"/>
        <end position="152"/>
    </location>
</feature>
<feature type="region of interest" description="Disordered" evidence="1">
    <location>
        <begin position="384"/>
        <end position="429"/>
    </location>
</feature>
<evidence type="ECO:0000256" key="1">
    <source>
        <dbReference type="SAM" id="MobiDB-lite"/>
    </source>
</evidence>
<keyword evidence="2" id="KW-1133">Transmembrane helix</keyword>
<dbReference type="Proteomes" id="UP001054902">
    <property type="component" value="Unassembled WGS sequence"/>
</dbReference>
<evidence type="ECO:0000313" key="3">
    <source>
        <dbReference type="EMBL" id="GFH46909.1"/>
    </source>
</evidence>
<sequence>MDCTQETTLTKANDVPARPLQTVEDDQLKGIDNEGRRSAFWATRSNILSFEKWCVHRRSSSSHRPRYFYSKSSRPKLWTLFLIFLLVCQLSTISVLAADDDGLDDDYLSNNAYVENTYYVQETAKPTSYPTTHPTRTPTLSPTNFPTKSPSARPSWSNELFYGIESDDGYTAEAQEAKIYFSRMSDVILCLMCTFFWMLWLVGSIFPTKISSLYKHEGVVVKGYVVESYISTEDVDARMQMEMEMQMMQNQMGEDMDMQMQMEMDGMKRMGGLDGIGKQSAEEIPPSYDFLEPELGINPTRSSTSNLVIEASGDGENGMDALPTYHAIITYIVPGRIASGRRKRRFALTKRTLNNRHPKPALSPVNENYELQKDSFHLKTNQNFVSNRSPMTPPRNTKKSPPSSPISTEAIGERDNSFGSTEAAPKGRRKLSLIDTHDSETVDTNWLGNDKGYYKYNICDESDYETPMNDDEFEEDPEYIGNPFYHFGFFETPRKAFRPCETVRVKKRFETNELLEPGLSNVEIIVLPGQPGSGIIRTDFEMDDENQTGILKTGSSHQMSSWSMTMIGIVLAAVSVIGAVNGALTLPYTERAFGFWIIIISLSFMWPLALYTYKTVNKFRIFMANKIINLEPCGDSSNLYEELSKLPRSKVGSCSDKGSSGGSGGNEYVLMLGGKNSRHEMNRRGVWNYEEASVISSLSGGDGLVGLRRIV</sequence>
<comment type="caution">
    <text evidence="3">The sequence shown here is derived from an EMBL/GenBank/DDBJ whole genome shotgun (WGS) entry which is preliminary data.</text>
</comment>